<name>A0A0A9H5M6_ARUDO</name>
<dbReference type="EMBL" id="GBRH01167765">
    <property type="protein sequence ID" value="JAE30131.1"/>
    <property type="molecule type" value="Transcribed_RNA"/>
</dbReference>
<protein>
    <submittedName>
        <fullName evidence="1">Uncharacterized protein</fullName>
    </submittedName>
</protein>
<proteinExistence type="predicted"/>
<sequence length="35" mass="4000">MGAFFEISTRLLSFHRYLPALISYSSALALIRLQI</sequence>
<dbReference type="AlphaFoldDB" id="A0A0A9H5M6"/>
<accession>A0A0A9H5M6</accession>
<evidence type="ECO:0000313" key="1">
    <source>
        <dbReference type="EMBL" id="JAE30131.1"/>
    </source>
</evidence>
<reference evidence="1" key="1">
    <citation type="submission" date="2014-09" db="EMBL/GenBank/DDBJ databases">
        <authorList>
            <person name="Magalhaes I.L.F."/>
            <person name="Oliveira U."/>
            <person name="Santos F.R."/>
            <person name="Vidigal T.H.D.A."/>
            <person name="Brescovit A.D."/>
            <person name="Santos A.J."/>
        </authorList>
    </citation>
    <scope>NUCLEOTIDE SEQUENCE</scope>
    <source>
        <tissue evidence="1">Shoot tissue taken approximately 20 cm above the soil surface</tissue>
    </source>
</reference>
<reference evidence="1" key="2">
    <citation type="journal article" date="2015" name="Data Brief">
        <title>Shoot transcriptome of the giant reed, Arundo donax.</title>
        <authorList>
            <person name="Barrero R.A."/>
            <person name="Guerrero F.D."/>
            <person name="Moolhuijzen P."/>
            <person name="Goolsby J.A."/>
            <person name="Tidwell J."/>
            <person name="Bellgard S.E."/>
            <person name="Bellgard M.I."/>
        </authorList>
    </citation>
    <scope>NUCLEOTIDE SEQUENCE</scope>
    <source>
        <tissue evidence="1">Shoot tissue taken approximately 20 cm above the soil surface</tissue>
    </source>
</reference>
<organism evidence="1">
    <name type="scientific">Arundo donax</name>
    <name type="common">Giant reed</name>
    <name type="synonym">Donax arundinaceus</name>
    <dbReference type="NCBI Taxonomy" id="35708"/>
    <lineage>
        <taxon>Eukaryota</taxon>
        <taxon>Viridiplantae</taxon>
        <taxon>Streptophyta</taxon>
        <taxon>Embryophyta</taxon>
        <taxon>Tracheophyta</taxon>
        <taxon>Spermatophyta</taxon>
        <taxon>Magnoliopsida</taxon>
        <taxon>Liliopsida</taxon>
        <taxon>Poales</taxon>
        <taxon>Poaceae</taxon>
        <taxon>PACMAD clade</taxon>
        <taxon>Arundinoideae</taxon>
        <taxon>Arundineae</taxon>
        <taxon>Arundo</taxon>
    </lineage>
</organism>